<dbReference type="SMART" id="SM00437">
    <property type="entry name" value="TOP1Ac"/>
    <property type="match status" value="1"/>
</dbReference>
<dbReference type="InterPro" id="IPR013826">
    <property type="entry name" value="Topo_IA_cen_sub3"/>
</dbReference>
<dbReference type="PRINTS" id="PR00417">
    <property type="entry name" value="PRTPISMRASEI"/>
</dbReference>
<dbReference type="Pfam" id="PF01396">
    <property type="entry name" value="Zn_ribbon_Top1"/>
    <property type="match status" value="3"/>
</dbReference>
<dbReference type="InterPro" id="IPR023405">
    <property type="entry name" value="Topo_IA_core_domain"/>
</dbReference>
<keyword evidence="1" id="KW-0799">Topoisomerase</keyword>
<keyword evidence="2" id="KW-0238">DNA-binding</keyword>
<keyword evidence="3" id="KW-0413">Isomerase</keyword>
<evidence type="ECO:0000256" key="1">
    <source>
        <dbReference type="ARBA" id="ARBA00023029"/>
    </source>
</evidence>
<name>A0A1F8FFK6_9BACT</name>
<dbReference type="GO" id="GO:0003917">
    <property type="term" value="F:DNA topoisomerase type I (single strand cut, ATP-independent) activity"/>
    <property type="evidence" value="ECO:0007669"/>
    <property type="project" value="InterPro"/>
</dbReference>
<dbReference type="PANTHER" id="PTHR42785">
    <property type="entry name" value="DNA TOPOISOMERASE, TYPE IA, CORE"/>
    <property type="match status" value="1"/>
</dbReference>
<dbReference type="SUPFAM" id="SSF57783">
    <property type="entry name" value="Zinc beta-ribbon"/>
    <property type="match status" value="2"/>
</dbReference>
<evidence type="ECO:0000256" key="3">
    <source>
        <dbReference type="ARBA" id="ARBA00023235"/>
    </source>
</evidence>
<dbReference type="GO" id="GO:0006265">
    <property type="term" value="P:DNA topological change"/>
    <property type="evidence" value="ECO:0007669"/>
    <property type="project" value="InterPro"/>
</dbReference>
<dbReference type="Gene3D" id="2.70.20.10">
    <property type="entry name" value="Topoisomerase I, domain 3"/>
    <property type="match status" value="1"/>
</dbReference>
<comment type="caution">
    <text evidence="5">The sequence shown here is derived from an EMBL/GenBank/DDBJ whole genome shotgun (WGS) entry which is preliminary data.</text>
</comment>
<dbReference type="InterPro" id="IPR003602">
    <property type="entry name" value="Topo_IA_DNA-bd_dom"/>
</dbReference>
<evidence type="ECO:0000313" key="6">
    <source>
        <dbReference type="Proteomes" id="UP000178197"/>
    </source>
</evidence>
<evidence type="ECO:0000259" key="4">
    <source>
        <dbReference type="PROSITE" id="PS52039"/>
    </source>
</evidence>
<protein>
    <recommendedName>
        <fullName evidence="4">Topo IA-type catalytic domain-containing protein</fullName>
    </recommendedName>
</protein>
<dbReference type="AlphaFoldDB" id="A0A1F8FFK6"/>
<dbReference type="InterPro" id="IPR013824">
    <property type="entry name" value="Topo_IA_cen_sub1"/>
</dbReference>
<feature type="domain" description="Topo IA-type catalytic" evidence="4">
    <location>
        <begin position="1"/>
        <end position="269"/>
    </location>
</feature>
<gene>
    <name evidence="5" type="ORF">A3C71_00200</name>
</gene>
<dbReference type="Gene3D" id="3.30.65.10">
    <property type="entry name" value="Bacterial Topoisomerase I, domain 1"/>
    <property type="match status" value="2"/>
</dbReference>
<dbReference type="InterPro" id="IPR000380">
    <property type="entry name" value="Topo_IA"/>
</dbReference>
<dbReference type="Gene3D" id="1.10.460.10">
    <property type="entry name" value="Topoisomerase I, domain 2"/>
    <property type="match status" value="1"/>
</dbReference>
<organism evidence="5 6">
    <name type="scientific">Candidatus Yanofskybacteria bacterium RIFCSPHIGHO2_02_FULL_43_15c</name>
    <dbReference type="NCBI Taxonomy" id="1802679"/>
    <lineage>
        <taxon>Bacteria</taxon>
        <taxon>Candidatus Yanofskyibacteriota</taxon>
    </lineage>
</organism>
<dbReference type="PANTHER" id="PTHR42785:SF1">
    <property type="entry name" value="DNA TOPOISOMERASE"/>
    <property type="match status" value="1"/>
</dbReference>
<dbReference type="Pfam" id="PF01131">
    <property type="entry name" value="Topoisom_bac"/>
    <property type="match status" value="1"/>
</dbReference>
<dbReference type="InterPro" id="IPR013497">
    <property type="entry name" value="Topo_IA_cen"/>
</dbReference>
<proteinExistence type="predicted"/>
<dbReference type="CDD" id="cd00186">
    <property type="entry name" value="TOP1Ac"/>
    <property type="match status" value="1"/>
</dbReference>
<dbReference type="InterPro" id="IPR013825">
    <property type="entry name" value="Topo_IA_cen_sub2"/>
</dbReference>
<sequence>MRTDSHNLAQSALEQAKKVITEHFGENYANPKQYAAKAKGAQEAHEAIRPTDLSARPEVIKKELDPKQFKLYDLIWKRTLASQMASAIFDQTTIDISATTNNQLPITNYQFRATGQVVKFDGFIKVYTEGRDEHEPPEEESRLPEMTEGEILKLIQLLPLQHFTEPSPRYTDATLIKALEAHGIGRPSTYAPTLATIQDRKYVEKLEKKYHPTEIGFLVNDMLVENFPEIVDIGFTSHIEEGLDDIAEGKKKWIPLVEEFYTPFKKHLIEKEATVEKLEEQTDIPCPTCGKKMVIKFGRMGKFLACPDLECKTTKPLPEEEAKIKELDEKTKDERCPLCGKDMTVRRGRFGYFLGCSNYPRCKGISKIWNKTGFKCPNCRAKATERDGEQSRTTKEALRQGSGRSDKKLIGEIVEKKSRGRGKVFYACTNYPDCNFLMNKKPESEEELQRVWQDWKANPPKIKKPRKSADN</sequence>
<dbReference type="GO" id="GO:0005694">
    <property type="term" value="C:chromosome"/>
    <property type="evidence" value="ECO:0007669"/>
    <property type="project" value="InterPro"/>
</dbReference>
<dbReference type="InterPro" id="IPR013498">
    <property type="entry name" value="Topo_IA_Znf"/>
</dbReference>
<reference evidence="5 6" key="1">
    <citation type="journal article" date="2016" name="Nat. Commun.">
        <title>Thousands of microbial genomes shed light on interconnected biogeochemical processes in an aquifer system.</title>
        <authorList>
            <person name="Anantharaman K."/>
            <person name="Brown C.T."/>
            <person name="Hug L.A."/>
            <person name="Sharon I."/>
            <person name="Castelle C.J."/>
            <person name="Probst A.J."/>
            <person name="Thomas B.C."/>
            <person name="Singh A."/>
            <person name="Wilkins M.J."/>
            <person name="Karaoz U."/>
            <person name="Brodie E.L."/>
            <person name="Williams K.H."/>
            <person name="Hubbard S.S."/>
            <person name="Banfield J.F."/>
        </authorList>
    </citation>
    <scope>NUCLEOTIDE SEQUENCE [LARGE SCALE GENOMIC DNA]</scope>
</reference>
<dbReference type="EMBL" id="MGJT01000026">
    <property type="protein sequence ID" value="OGN11907.1"/>
    <property type="molecule type" value="Genomic_DNA"/>
</dbReference>
<dbReference type="GO" id="GO:0003677">
    <property type="term" value="F:DNA binding"/>
    <property type="evidence" value="ECO:0007669"/>
    <property type="project" value="UniProtKB-KW"/>
</dbReference>
<accession>A0A1F8FFK6</accession>
<dbReference type="Proteomes" id="UP000178197">
    <property type="component" value="Unassembled WGS sequence"/>
</dbReference>
<dbReference type="PROSITE" id="PS52039">
    <property type="entry name" value="TOPO_IA_2"/>
    <property type="match status" value="1"/>
</dbReference>
<evidence type="ECO:0000313" key="5">
    <source>
        <dbReference type="EMBL" id="OGN11907.1"/>
    </source>
</evidence>
<evidence type="ECO:0000256" key="2">
    <source>
        <dbReference type="ARBA" id="ARBA00023125"/>
    </source>
</evidence>
<dbReference type="Gene3D" id="1.10.290.10">
    <property type="entry name" value="Topoisomerase I, domain 4"/>
    <property type="match status" value="1"/>
</dbReference>
<dbReference type="SUPFAM" id="SSF56712">
    <property type="entry name" value="Prokaryotic type I DNA topoisomerase"/>
    <property type="match status" value="1"/>
</dbReference>